<keyword evidence="8" id="KW-1185">Reference proteome</keyword>
<accession>A0AA88XZS0</accession>
<keyword evidence="1" id="KW-0479">Metal-binding</keyword>
<proteinExistence type="predicted"/>
<sequence>MGVAIGRAVSTSGLRVVNFNPKAASAKHPDFVYEFYERDFSAFRDDLLCCKQSSLEMQSDICKDQNIEEEIYPSNMQSDTRKDQNIEEDSPGPSKQSKTFEFPQLEAPWSFDDFVSELGHAPYIVNLPKELITSTLMSQHISFLYFKIKGIMNDQPKSPQQWTQSFTKLNNFVLSDQHIMSVEKLFQHEHVSKMENKLSTKLAFWLMEKEIENKASVTVQKQAEEAEKLEISSTLSSVAKGKIRYLAGACIQRVNKRIKESVLRAVGKCSKKSRTLRKLEYRKQALLKNFRIKEEDIDTREDTSTMTEIEFKQGPTHGLTIVSEPVYNFFVMLNQATQKCLSAKHFHLYYENLHTKCRNAVDSDNTLIDNWISLFQNVSFTDDSEIEDELFLTLIMELFRDVTEHFIRIAFVDALHHFKISVPRKKKQALRTKVQALGDRDESASKAKVDEAGQEDVYICKMCESECEWEPAETKDESIACDKCNGWFHYKCVNIKGSEAFLKKSASSWFCTGCSKKGKGRGKGKSKSAK</sequence>
<evidence type="ECO:0000256" key="1">
    <source>
        <dbReference type="ARBA" id="ARBA00022723"/>
    </source>
</evidence>
<evidence type="ECO:0000313" key="8">
    <source>
        <dbReference type="Proteomes" id="UP001186944"/>
    </source>
</evidence>
<evidence type="ECO:0000313" key="7">
    <source>
        <dbReference type="EMBL" id="KAK3090049.1"/>
    </source>
</evidence>
<dbReference type="SUPFAM" id="SSF57903">
    <property type="entry name" value="FYVE/PHD zinc finger"/>
    <property type="match status" value="1"/>
</dbReference>
<dbReference type="InterPro" id="IPR019786">
    <property type="entry name" value="Zinc_finger_PHD-type_CS"/>
</dbReference>
<evidence type="ECO:0000256" key="4">
    <source>
        <dbReference type="PROSITE-ProRule" id="PRU00146"/>
    </source>
</evidence>
<dbReference type="EMBL" id="VSWD01000010">
    <property type="protein sequence ID" value="KAK3090049.1"/>
    <property type="molecule type" value="Genomic_DNA"/>
</dbReference>
<evidence type="ECO:0000259" key="6">
    <source>
        <dbReference type="PROSITE" id="PS50016"/>
    </source>
</evidence>
<reference evidence="7" key="1">
    <citation type="submission" date="2019-08" db="EMBL/GenBank/DDBJ databases">
        <title>The improved chromosome-level genome for the pearl oyster Pinctada fucata martensii using PacBio sequencing and Hi-C.</title>
        <authorList>
            <person name="Zheng Z."/>
        </authorList>
    </citation>
    <scope>NUCLEOTIDE SEQUENCE</scope>
    <source>
        <strain evidence="7">ZZ-2019</strain>
        <tissue evidence="7">Adductor muscle</tissue>
    </source>
</reference>
<feature type="region of interest" description="Disordered" evidence="5">
    <location>
        <begin position="72"/>
        <end position="99"/>
    </location>
</feature>
<dbReference type="Proteomes" id="UP001186944">
    <property type="component" value="Unassembled WGS sequence"/>
</dbReference>
<feature type="domain" description="PHD-type" evidence="6">
    <location>
        <begin position="457"/>
        <end position="517"/>
    </location>
</feature>
<dbReference type="GO" id="GO:0008270">
    <property type="term" value="F:zinc ion binding"/>
    <property type="evidence" value="ECO:0007669"/>
    <property type="project" value="UniProtKB-KW"/>
</dbReference>
<protein>
    <recommendedName>
        <fullName evidence="6">PHD-type domain-containing protein</fullName>
    </recommendedName>
</protein>
<dbReference type="InterPro" id="IPR001965">
    <property type="entry name" value="Znf_PHD"/>
</dbReference>
<evidence type="ECO:0000256" key="2">
    <source>
        <dbReference type="ARBA" id="ARBA00022771"/>
    </source>
</evidence>
<dbReference type="InterPro" id="IPR019787">
    <property type="entry name" value="Znf_PHD-finger"/>
</dbReference>
<dbReference type="PROSITE" id="PS50016">
    <property type="entry name" value="ZF_PHD_2"/>
    <property type="match status" value="1"/>
</dbReference>
<dbReference type="PROSITE" id="PS01359">
    <property type="entry name" value="ZF_PHD_1"/>
    <property type="match status" value="1"/>
</dbReference>
<comment type="caution">
    <text evidence="7">The sequence shown here is derived from an EMBL/GenBank/DDBJ whole genome shotgun (WGS) entry which is preliminary data.</text>
</comment>
<evidence type="ECO:0000256" key="5">
    <source>
        <dbReference type="SAM" id="MobiDB-lite"/>
    </source>
</evidence>
<dbReference type="InterPro" id="IPR013083">
    <property type="entry name" value="Znf_RING/FYVE/PHD"/>
</dbReference>
<organism evidence="7 8">
    <name type="scientific">Pinctada imbricata</name>
    <name type="common">Atlantic pearl-oyster</name>
    <name type="synonym">Pinctada martensii</name>
    <dbReference type="NCBI Taxonomy" id="66713"/>
    <lineage>
        <taxon>Eukaryota</taxon>
        <taxon>Metazoa</taxon>
        <taxon>Spiralia</taxon>
        <taxon>Lophotrochozoa</taxon>
        <taxon>Mollusca</taxon>
        <taxon>Bivalvia</taxon>
        <taxon>Autobranchia</taxon>
        <taxon>Pteriomorphia</taxon>
        <taxon>Pterioida</taxon>
        <taxon>Pterioidea</taxon>
        <taxon>Pteriidae</taxon>
        <taxon>Pinctada</taxon>
    </lineage>
</organism>
<dbReference type="AlphaFoldDB" id="A0AA88XZS0"/>
<keyword evidence="3" id="KW-0862">Zinc</keyword>
<evidence type="ECO:0000256" key="3">
    <source>
        <dbReference type="ARBA" id="ARBA00022833"/>
    </source>
</evidence>
<name>A0AA88XZS0_PINIB</name>
<dbReference type="InterPro" id="IPR011011">
    <property type="entry name" value="Znf_FYVE_PHD"/>
</dbReference>
<dbReference type="Gene3D" id="3.30.40.10">
    <property type="entry name" value="Zinc/RING finger domain, C3HC4 (zinc finger)"/>
    <property type="match status" value="1"/>
</dbReference>
<dbReference type="Pfam" id="PF00628">
    <property type="entry name" value="PHD"/>
    <property type="match status" value="1"/>
</dbReference>
<dbReference type="SMART" id="SM00249">
    <property type="entry name" value="PHD"/>
    <property type="match status" value="1"/>
</dbReference>
<keyword evidence="2 4" id="KW-0863">Zinc-finger</keyword>
<gene>
    <name evidence="7" type="ORF">FSP39_008817</name>
</gene>